<sequence length="33" mass="3990">MQIKQIRHMSWSVGCLVCFGIVYSLFYFKLLFM</sequence>
<feature type="transmembrane region" description="Helical" evidence="1">
    <location>
        <begin position="12"/>
        <end position="32"/>
    </location>
</feature>
<keyword evidence="1" id="KW-0472">Membrane</keyword>
<evidence type="ECO:0000313" key="2">
    <source>
        <dbReference type="EMBL" id="JAD93582.1"/>
    </source>
</evidence>
<proteinExistence type="predicted"/>
<protein>
    <submittedName>
        <fullName evidence="2">Signal recognition particle subunit srp72, putative</fullName>
    </submittedName>
</protein>
<dbReference type="AlphaFoldDB" id="A0A0A9EC37"/>
<keyword evidence="1" id="KW-1133">Transmembrane helix</keyword>
<reference evidence="2" key="1">
    <citation type="submission" date="2014-09" db="EMBL/GenBank/DDBJ databases">
        <authorList>
            <person name="Magalhaes I.L.F."/>
            <person name="Oliveira U."/>
            <person name="Santos F.R."/>
            <person name="Vidigal T.H.D.A."/>
            <person name="Brescovit A.D."/>
            <person name="Santos A.J."/>
        </authorList>
    </citation>
    <scope>NUCLEOTIDE SEQUENCE</scope>
    <source>
        <tissue evidence="2">Shoot tissue taken approximately 20 cm above the soil surface</tissue>
    </source>
</reference>
<evidence type="ECO:0000256" key="1">
    <source>
        <dbReference type="SAM" id="Phobius"/>
    </source>
</evidence>
<name>A0A0A9EC37_ARUDO</name>
<accession>A0A0A9EC37</accession>
<keyword evidence="1" id="KW-0812">Transmembrane</keyword>
<dbReference type="EMBL" id="GBRH01204313">
    <property type="protein sequence ID" value="JAD93582.1"/>
    <property type="molecule type" value="Transcribed_RNA"/>
</dbReference>
<organism evidence="2">
    <name type="scientific">Arundo donax</name>
    <name type="common">Giant reed</name>
    <name type="synonym">Donax arundinaceus</name>
    <dbReference type="NCBI Taxonomy" id="35708"/>
    <lineage>
        <taxon>Eukaryota</taxon>
        <taxon>Viridiplantae</taxon>
        <taxon>Streptophyta</taxon>
        <taxon>Embryophyta</taxon>
        <taxon>Tracheophyta</taxon>
        <taxon>Spermatophyta</taxon>
        <taxon>Magnoliopsida</taxon>
        <taxon>Liliopsida</taxon>
        <taxon>Poales</taxon>
        <taxon>Poaceae</taxon>
        <taxon>PACMAD clade</taxon>
        <taxon>Arundinoideae</taxon>
        <taxon>Arundineae</taxon>
        <taxon>Arundo</taxon>
    </lineage>
</organism>
<reference evidence="2" key="2">
    <citation type="journal article" date="2015" name="Data Brief">
        <title>Shoot transcriptome of the giant reed, Arundo donax.</title>
        <authorList>
            <person name="Barrero R.A."/>
            <person name="Guerrero F.D."/>
            <person name="Moolhuijzen P."/>
            <person name="Goolsby J.A."/>
            <person name="Tidwell J."/>
            <person name="Bellgard S.E."/>
            <person name="Bellgard M.I."/>
        </authorList>
    </citation>
    <scope>NUCLEOTIDE SEQUENCE</scope>
    <source>
        <tissue evidence="2">Shoot tissue taken approximately 20 cm above the soil surface</tissue>
    </source>
</reference>